<reference evidence="1" key="1">
    <citation type="submission" date="2014-09" db="EMBL/GenBank/DDBJ databases">
        <authorList>
            <person name="Magalhaes I.L.F."/>
            <person name="Oliveira U."/>
            <person name="Santos F.R."/>
            <person name="Vidigal T.H.D.A."/>
            <person name="Brescovit A.D."/>
            <person name="Santos A.J."/>
        </authorList>
    </citation>
    <scope>NUCLEOTIDE SEQUENCE</scope>
    <source>
        <tissue evidence="1">Shoot tissue taken approximately 20 cm above the soil surface</tissue>
    </source>
</reference>
<accession>A0A0A9HLI3</accession>
<proteinExistence type="predicted"/>
<organism evidence="1">
    <name type="scientific">Arundo donax</name>
    <name type="common">Giant reed</name>
    <name type="synonym">Donax arundinaceus</name>
    <dbReference type="NCBI Taxonomy" id="35708"/>
    <lineage>
        <taxon>Eukaryota</taxon>
        <taxon>Viridiplantae</taxon>
        <taxon>Streptophyta</taxon>
        <taxon>Embryophyta</taxon>
        <taxon>Tracheophyta</taxon>
        <taxon>Spermatophyta</taxon>
        <taxon>Magnoliopsida</taxon>
        <taxon>Liliopsida</taxon>
        <taxon>Poales</taxon>
        <taxon>Poaceae</taxon>
        <taxon>PACMAD clade</taxon>
        <taxon>Arundinoideae</taxon>
        <taxon>Arundineae</taxon>
        <taxon>Arundo</taxon>
    </lineage>
</organism>
<reference evidence="1" key="2">
    <citation type="journal article" date="2015" name="Data Brief">
        <title>Shoot transcriptome of the giant reed, Arundo donax.</title>
        <authorList>
            <person name="Barrero R.A."/>
            <person name="Guerrero F.D."/>
            <person name="Moolhuijzen P."/>
            <person name="Goolsby J.A."/>
            <person name="Tidwell J."/>
            <person name="Bellgard S.E."/>
            <person name="Bellgard M.I."/>
        </authorList>
    </citation>
    <scope>NUCLEOTIDE SEQUENCE</scope>
    <source>
        <tissue evidence="1">Shoot tissue taken approximately 20 cm above the soil surface</tissue>
    </source>
</reference>
<name>A0A0A9HLI3_ARUDO</name>
<protein>
    <submittedName>
        <fullName evidence="1">Uncharacterized protein</fullName>
    </submittedName>
</protein>
<dbReference type="EMBL" id="GBRH01164133">
    <property type="protein sequence ID" value="JAE33763.1"/>
    <property type="molecule type" value="Transcribed_RNA"/>
</dbReference>
<dbReference type="AlphaFoldDB" id="A0A0A9HLI3"/>
<evidence type="ECO:0000313" key="1">
    <source>
        <dbReference type="EMBL" id="JAE33763.1"/>
    </source>
</evidence>
<sequence>MPRDQRLIQSFLGYSRLKNIRFFCQILTLYIKAWKKILVYHGFRATVL</sequence>